<keyword evidence="8" id="KW-0456">Lyase</keyword>
<dbReference type="InterPro" id="IPR011206">
    <property type="entry name" value="Citrate_lyase_beta/mcl1/mcl2"/>
</dbReference>
<keyword evidence="9" id="KW-1185">Reference proteome</keyword>
<feature type="binding site" evidence="6">
    <location>
        <position position="129"/>
    </location>
    <ligand>
        <name>Mg(2+)</name>
        <dbReference type="ChEBI" id="CHEBI:18420"/>
    </ligand>
</feature>
<evidence type="ECO:0000313" key="8">
    <source>
        <dbReference type="EMBL" id="MBB3898526.1"/>
    </source>
</evidence>
<dbReference type="InterPro" id="IPR040442">
    <property type="entry name" value="Pyrv_kinase-like_dom_sf"/>
</dbReference>
<feature type="binding site" evidence="6">
    <location>
        <position position="160"/>
    </location>
    <ligand>
        <name>Mg(2+)</name>
        <dbReference type="ChEBI" id="CHEBI:18420"/>
    </ligand>
</feature>
<dbReference type="GO" id="GO:0008816">
    <property type="term" value="F:citryl-CoA lyase activity"/>
    <property type="evidence" value="ECO:0007669"/>
    <property type="project" value="UniProtKB-EC"/>
</dbReference>
<evidence type="ECO:0000256" key="4">
    <source>
        <dbReference type="ARBA" id="ARBA00022842"/>
    </source>
</evidence>
<name>A0A840ADB1_9PROT</name>
<dbReference type="RefSeq" id="WP_184383579.1">
    <property type="nucleotide sequence ID" value="NZ_JACIDJ010000002.1"/>
</dbReference>
<dbReference type="Pfam" id="PF03328">
    <property type="entry name" value="HpcH_HpaI"/>
    <property type="match status" value="1"/>
</dbReference>
<protein>
    <submittedName>
        <fullName evidence="8">Citrate lyase subunit beta/citryl-CoA lyase</fullName>
        <ecNumber evidence="8">4.1.3.34</ecNumber>
    </submittedName>
</protein>
<feature type="binding site" evidence="5">
    <location>
        <position position="66"/>
    </location>
    <ligand>
        <name>substrate</name>
    </ligand>
</feature>
<dbReference type="Gene3D" id="3.20.20.60">
    <property type="entry name" value="Phosphoenolpyruvate-binding domains"/>
    <property type="match status" value="1"/>
</dbReference>
<dbReference type="AlphaFoldDB" id="A0A840ADB1"/>
<evidence type="ECO:0000256" key="5">
    <source>
        <dbReference type="PIRSR" id="PIRSR015582-1"/>
    </source>
</evidence>
<evidence type="ECO:0000313" key="9">
    <source>
        <dbReference type="Proteomes" id="UP000553193"/>
    </source>
</evidence>
<dbReference type="GO" id="GO:0000287">
    <property type="term" value="F:magnesium ion binding"/>
    <property type="evidence" value="ECO:0007669"/>
    <property type="project" value="TreeGrafter"/>
</dbReference>
<dbReference type="EMBL" id="JACIDJ010000002">
    <property type="protein sequence ID" value="MBB3898526.1"/>
    <property type="molecule type" value="Genomic_DNA"/>
</dbReference>
<dbReference type="EC" id="4.1.3.34" evidence="8"/>
<proteinExistence type="inferred from homology"/>
<evidence type="ECO:0000256" key="2">
    <source>
        <dbReference type="ARBA" id="ARBA00005568"/>
    </source>
</evidence>
<dbReference type="InterPro" id="IPR015813">
    <property type="entry name" value="Pyrv/PenolPyrv_kinase-like_dom"/>
</dbReference>
<dbReference type="PANTHER" id="PTHR32308:SF0">
    <property type="entry name" value="HPCH_HPAI ALDOLASE_CITRATE LYASE DOMAIN-CONTAINING PROTEIN"/>
    <property type="match status" value="1"/>
</dbReference>
<comment type="similarity">
    <text evidence="2">Belongs to the HpcH/HpaI aldolase family.</text>
</comment>
<evidence type="ECO:0000259" key="7">
    <source>
        <dbReference type="Pfam" id="PF03328"/>
    </source>
</evidence>
<organism evidence="8 9">
    <name type="scientific">Roseococcus suduntuyensis</name>
    <dbReference type="NCBI Taxonomy" id="455361"/>
    <lineage>
        <taxon>Bacteria</taxon>
        <taxon>Pseudomonadati</taxon>
        <taxon>Pseudomonadota</taxon>
        <taxon>Alphaproteobacteria</taxon>
        <taxon>Acetobacterales</taxon>
        <taxon>Roseomonadaceae</taxon>
        <taxon>Roseococcus</taxon>
    </lineage>
</organism>
<keyword evidence="4 6" id="KW-0460">Magnesium</keyword>
<gene>
    <name evidence="8" type="ORF">GGQ83_001963</name>
</gene>
<feature type="binding site" evidence="5">
    <location>
        <position position="129"/>
    </location>
    <ligand>
        <name>substrate</name>
    </ligand>
</feature>
<dbReference type="InterPro" id="IPR005000">
    <property type="entry name" value="Aldolase/citrate-lyase_domain"/>
</dbReference>
<feature type="domain" description="HpcH/HpaI aldolase/citrate lyase" evidence="7">
    <location>
        <begin position="7"/>
        <end position="229"/>
    </location>
</feature>
<evidence type="ECO:0000256" key="1">
    <source>
        <dbReference type="ARBA" id="ARBA00001946"/>
    </source>
</evidence>
<dbReference type="SUPFAM" id="SSF51621">
    <property type="entry name" value="Phosphoenolpyruvate/pyruvate domain"/>
    <property type="match status" value="1"/>
</dbReference>
<sequence length="299" mass="31817">MSPGPNRSFLFAPGDHPRRAEKVLEVGADAAILDLEDAVAVAAKPGAREAVRAALARPRRCRGFVRVNAFGTEWCFADLHAVVGPTLDGIVLPKLEDGAELVAVDWMLSALERERGLPPRGIEVMPILETALGFSRLGALAAQAKALGGRVRRLAFGAGDYTLDLGLSWGRAETELETARAAIVLHSRAAGLEPPIDTVWIELRDAEGFAASCARGVALGFQGRLCIHPDQVGVVNAAFSPPPEEVARAERIIAAFAEAEARGLASIQVEGRFVDYPIVERAQRLVALARLIREAPGSA</sequence>
<comment type="cofactor">
    <cofactor evidence="1">
        <name>Mg(2+)</name>
        <dbReference type="ChEBI" id="CHEBI:18420"/>
    </cofactor>
</comment>
<reference evidence="8 9" key="1">
    <citation type="submission" date="2020-08" db="EMBL/GenBank/DDBJ databases">
        <title>Genomic Encyclopedia of Type Strains, Phase IV (KMG-IV): sequencing the most valuable type-strain genomes for metagenomic binning, comparative biology and taxonomic classification.</title>
        <authorList>
            <person name="Goeker M."/>
        </authorList>
    </citation>
    <scope>NUCLEOTIDE SEQUENCE [LARGE SCALE GENOMIC DNA]</scope>
    <source>
        <strain evidence="8 9">DSM 19979</strain>
    </source>
</reference>
<dbReference type="GO" id="GO:0006107">
    <property type="term" value="P:oxaloacetate metabolic process"/>
    <property type="evidence" value="ECO:0007669"/>
    <property type="project" value="TreeGrafter"/>
</dbReference>
<evidence type="ECO:0000256" key="6">
    <source>
        <dbReference type="PIRSR" id="PIRSR015582-2"/>
    </source>
</evidence>
<dbReference type="PANTHER" id="PTHR32308">
    <property type="entry name" value="LYASE BETA SUBUNIT, PUTATIVE (AFU_ORTHOLOGUE AFUA_4G13030)-RELATED"/>
    <property type="match status" value="1"/>
</dbReference>
<evidence type="ECO:0000256" key="3">
    <source>
        <dbReference type="ARBA" id="ARBA00022723"/>
    </source>
</evidence>
<comment type="caution">
    <text evidence="8">The sequence shown here is derived from an EMBL/GenBank/DDBJ whole genome shotgun (WGS) entry which is preliminary data.</text>
</comment>
<accession>A0A840ADB1</accession>
<keyword evidence="3 6" id="KW-0479">Metal-binding</keyword>
<dbReference type="Proteomes" id="UP000553193">
    <property type="component" value="Unassembled WGS sequence"/>
</dbReference>
<dbReference type="PIRSF" id="PIRSF015582">
    <property type="entry name" value="Cit_lyase_B"/>
    <property type="match status" value="1"/>
</dbReference>